<dbReference type="SUPFAM" id="SSF54593">
    <property type="entry name" value="Glyoxalase/Bleomycin resistance protein/Dihydroxybiphenyl dioxygenase"/>
    <property type="match status" value="1"/>
</dbReference>
<dbReference type="AlphaFoldDB" id="A0A840XSG0"/>
<sequence>MPHSSAVIPCLRYADPKAAIRFLTEASGFVETMVVEGPDGGIIDAELAHGEGGTRGMVTVGGNRPFFDMRLPKDARGVTG</sequence>
<keyword evidence="2" id="KW-1185">Reference proteome</keyword>
<proteinExistence type="predicted"/>
<evidence type="ECO:0000313" key="2">
    <source>
        <dbReference type="Proteomes" id="UP000562254"/>
    </source>
</evidence>
<dbReference type="RefSeq" id="WP_211842842.1">
    <property type="nucleotide sequence ID" value="NZ_JAAEDJ010000268.1"/>
</dbReference>
<gene>
    <name evidence="1" type="ORF">FHS88_003755</name>
</gene>
<name>A0A840XSG0_9PROT</name>
<comment type="caution">
    <text evidence="1">The sequence shown here is derived from an EMBL/GenBank/DDBJ whole genome shotgun (WGS) entry which is preliminary data.</text>
</comment>
<protein>
    <submittedName>
        <fullName evidence="1">Putative glyoxalase superfamily protein PhnB</fullName>
    </submittedName>
</protein>
<organism evidence="1 2">
    <name type="scientific">Neoroseomonas alkaliterrae</name>
    <dbReference type="NCBI Taxonomy" id="1452450"/>
    <lineage>
        <taxon>Bacteria</taxon>
        <taxon>Pseudomonadati</taxon>
        <taxon>Pseudomonadota</taxon>
        <taxon>Alphaproteobacteria</taxon>
        <taxon>Acetobacterales</taxon>
        <taxon>Acetobacteraceae</taxon>
        <taxon>Neoroseomonas</taxon>
    </lineage>
</organism>
<dbReference type="Proteomes" id="UP000562254">
    <property type="component" value="Unassembled WGS sequence"/>
</dbReference>
<evidence type="ECO:0000313" key="1">
    <source>
        <dbReference type="EMBL" id="MBB5691598.1"/>
    </source>
</evidence>
<reference evidence="1 2" key="1">
    <citation type="submission" date="2020-08" db="EMBL/GenBank/DDBJ databases">
        <title>Genomic Encyclopedia of Type Strains, Phase IV (KMG-IV): sequencing the most valuable type-strain genomes for metagenomic binning, comparative biology and taxonomic classification.</title>
        <authorList>
            <person name="Goeker M."/>
        </authorList>
    </citation>
    <scope>NUCLEOTIDE SEQUENCE [LARGE SCALE GENOMIC DNA]</scope>
    <source>
        <strain evidence="1 2">DSM 25895</strain>
    </source>
</reference>
<dbReference type="InterPro" id="IPR029068">
    <property type="entry name" value="Glyas_Bleomycin-R_OHBP_Dase"/>
</dbReference>
<dbReference type="Gene3D" id="3.30.720.120">
    <property type="match status" value="1"/>
</dbReference>
<dbReference type="EMBL" id="JACIJE010000014">
    <property type="protein sequence ID" value="MBB5691598.1"/>
    <property type="molecule type" value="Genomic_DNA"/>
</dbReference>
<accession>A0A840XSG0</accession>